<reference evidence="1" key="1">
    <citation type="submission" date="2022-11" db="EMBL/GenBank/DDBJ databases">
        <title>Minimal conservation of predation-associated metabolite biosynthetic gene clusters underscores biosynthetic potential of Myxococcota including descriptions for ten novel species: Archangium lansinium sp. nov., Myxococcus landrumus sp. nov., Nannocystis bai.</title>
        <authorList>
            <person name="Ahearne A."/>
            <person name="Stevens C."/>
            <person name="Dowd S."/>
        </authorList>
    </citation>
    <scope>NUCLEOTIDE SEQUENCE</scope>
    <source>
        <strain evidence="1">Fl3</strain>
    </source>
</reference>
<dbReference type="Proteomes" id="UP001164459">
    <property type="component" value="Chromosome"/>
</dbReference>
<dbReference type="RefSeq" id="WP_269033105.1">
    <property type="nucleotide sequence ID" value="NZ_CP114040.1"/>
</dbReference>
<dbReference type="InterPro" id="IPR032675">
    <property type="entry name" value="LRR_dom_sf"/>
</dbReference>
<evidence type="ECO:0000313" key="1">
    <source>
        <dbReference type="EMBL" id="WAS90778.1"/>
    </source>
</evidence>
<proteinExistence type="predicted"/>
<dbReference type="Gene3D" id="3.80.10.10">
    <property type="entry name" value="Ribonuclease Inhibitor"/>
    <property type="match status" value="1"/>
</dbReference>
<dbReference type="SUPFAM" id="SSF52047">
    <property type="entry name" value="RNI-like"/>
    <property type="match status" value="1"/>
</dbReference>
<gene>
    <name evidence="1" type="ORF">O0S08_31710</name>
</gene>
<organism evidence="1 2">
    <name type="scientific">Nannocystis punicea</name>
    <dbReference type="NCBI Taxonomy" id="2995304"/>
    <lineage>
        <taxon>Bacteria</taxon>
        <taxon>Pseudomonadati</taxon>
        <taxon>Myxococcota</taxon>
        <taxon>Polyangia</taxon>
        <taxon>Nannocystales</taxon>
        <taxon>Nannocystaceae</taxon>
        <taxon>Nannocystis</taxon>
    </lineage>
</organism>
<evidence type="ECO:0000313" key="2">
    <source>
        <dbReference type="Proteomes" id="UP001164459"/>
    </source>
</evidence>
<sequence length="303" mass="32609">MTRPPLEVLRVLDGQVVDCYDPAIGLTLPEQIAWAVSVVRRPDDGGEDDDAGASWLRLLTALLRDPGAPRLRTLILDDWSEHALDPWDVTFEDGDPLPLMKRHAGRLARLERLHVGAFPAELPPARGVCQGIGPALAKLPALVRLDLHGERGWELVPAKGHAGLRALVMHVAEPDDGPLADLVEAAFPGLERLDLWLGPAVLESHDDDELGAALASGRFPRLRELGLRGLESSALLDGLAAHELELESLAITHSPELGDDGVSRLLSARWLPRLRRLDLRGAGVSAELAAELAGQGPEIVGDD</sequence>
<evidence type="ECO:0008006" key="3">
    <source>
        <dbReference type="Google" id="ProtNLM"/>
    </source>
</evidence>
<accession>A0ABY7GUY5</accession>
<name>A0ABY7GUY5_9BACT</name>
<dbReference type="EMBL" id="CP114040">
    <property type="protein sequence ID" value="WAS90778.1"/>
    <property type="molecule type" value="Genomic_DNA"/>
</dbReference>
<keyword evidence="2" id="KW-1185">Reference proteome</keyword>
<protein>
    <recommendedName>
        <fullName evidence="3">Leucine Rich repeat-containing protein</fullName>
    </recommendedName>
</protein>